<keyword evidence="1" id="KW-1133">Transmembrane helix</keyword>
<keyword evidence="1" id="KW-0812">Transmembrane</keyword>
<dbReference type="RefSeq" id="WP_092458834.1">
    <property type="nucleotide sequence ID" value="NZ_FPCJ01000001.1"/>
</dbReference>
<protein>
    <recommendedName>
        <fullName evidence="4">YtxH-like protein</fullName>
    </recommendedName>
</protein>
<sequence>MADSKWKDTSAFLLGVAVGAIIGYFLHSEKVDEIVDEMKAKLNKWRADIEDQLDKGASWLQEMTSQEDAS</sequence>
<feature type="transmembrane region" description="Helical" evidence="1">
    <location>
        <begin position="9"/>
        <end position="27"/>
    </location>
</feature>
<keyword evidence="1" id="KW-0472">Membrane</keyword>
<keyword evidence="3" id="KW-1185">Reference proteome</keyword>
<dbReference type="STRING" id="1393122.SAMN05660895_1151"/>
<evidence type="ECO:0000313" key="3">
    <source>
        <dbReference type="Proteomes" id="UP000199537"/>
    </source>
</evidence>
<evidence type="ECO:0000256" key="1">
    <source>
        <dbReference type="SAM" id="Phobius"/>
    </source>
</evidence>
<dbReference type="OrthoDB" id="679012at2"/>
<dbReference type="EMBL" id="FPCJ01000001">
    <property type="protein sequence ID" value="SFV31696.1"/>
    <property type="molecule type" value="Genomic_DNA"/>
</dbReference>
<evidence type="ECO:0000313" key="2">
    <source>
        <dbReference type="EMBL" id="SFV31696.1"/>
    </source>
</evidence>
<accession>A0A1I7NAX9</accession>
<gene>
    <name evidence="2" type="ORF">SAMN05660895_1151</name>
</gene>
<evidence type="ECO:0008006" key="4">
    <source>
        <dbReference type="Google" id="ProtNLM"/>
    </source>
</evidence>
<reference evidence="3" key="1">
    <citation type="submission" date="2016-10" db="EMBL/GenBank/DDBJ databases">
        <authorList>
            <person name="Varghese N."/>
            <person name="Submissions S."/>
        </authorList>
    </citation>
    <scope>NUCLEOTIDE SEQUENCE [LARGE SCALE GENOMIC DNA]</scope>
    <source>
        <strain evidence="3">DSM 14807</strain>
    </source>
</reference>
<dbReference type="Proteomes" id="UP000199537">
    <property type="component" value="Unassembled WGS sequence"/>
</dbReference>
<dbReference type="AlphaFoldDB" id="A0A1I7NAX9"/>
<proteinExistence type="predicted"/>
<organism evidence="2 3">
    <name type="scientific">Thermoflavifilum thermophilum</name>
    <dbReference type="NCBI Taxonomy" id="1393122"/>
    <lineage>
        <taxon>Bacteria</taxon>
        <taxon>Pseudomonadati</taxon>
        <taxon>Bacteroidota</taxon>
        <taxon>Chitinophagia</taxon>
        <taxon>Chitinophagales</taxon>
        <taxon>Chitinophagaceae</taxon>
        <taxon>Thermoflavifilum</taxon>
    </lineage>
</organism>
<name>A0A1I7NAX9_9BACT</name>